<dbReference type="PROSITE" id="PS50075">
    <property type="entry name" value="CARRIER"/>
    <property type="match status" value="1"/>
</dbReference>
<dbReference type="InterPro" id="IPR013968">
    <property type="entry name" value="PKS_KR"/>
</dbReference>
<dbReference type="InterPro" id="IPR057326">
    <property type="entry name" value="KR_dom"/>
</dbReference>
<dbReference type="InterPro" id="IPR050444">
    <property type="entry name" value="Polyketide_Synthase"/>
</dbReference>
<dbReference type="SUPFAM" id="SSF51735">
    <property type="entry name" value="NAD(P)-binding Rossmann-fold domains"/>
    <property type="match status" value="1"/>
</dbReference>
<evidence type="ECO:0000256" key="2">
    <source>
        <dbReference type="ARBA" id="ARBA00022553"/>
    </source>
</evidence>
<dbReference type="Pfam" id="PF00550">
    <property type="entry name" value="PP-binding"/>
    <property type="match status" value="1"/>
</dbReference>
<dbReference type="Pfam" id="PF08659">
    <property type="entry name" value="KR"/>
    <property type="match status" value="1"/>
</dbReference>
<dbReference type="PANTHER" id="PTHR45681">
    <property type="entry name" value="POLYKETIDE SYNTHASE 44-RELATED"/>
    <property type="match status" value="1"/>
</dbReference>
<dbReference type="Proteomes" id="UP000515135">
    <property type="component" value="Unplaced"/>
</dbReference>
<evidence type="ECO:0000256" key="3">
    <source>
        <dbReference type="ARBA" id="ARBA00022679"/>
    </source>
</evidence>
<protein>
    <submittedName>
        <fullName evidence="6">Probable polyketide synthase 1</fullName>
    </submittedName>
</protein>
<evidence type="ECO:0000313" key="6">
    <source>
        <dbReference type="RefSeq" id="XP_019636724.1"/>
    </source>
</evidence>
<evidence type="ECO:0000256" key="1">
    <source>
        <dbReference type="ARBA" id="ARBA00022450"/>
    </source>
</evidence>
<keyword evidence="2" id="KW-0597">Phosphoprotein</keyword>
<feature type="domain" description="Carrier" evidence="4">
    <location>
        <begin position="212"/>
        <end position="293"/>
    </location>
</feature>
<dbReference type="CDD" id="cd05274">
    <property type="entry name" value="KR_FAS_SDR_x"/>
    <property type="match status" value="1"/>
</dbReference>
<dbReference type="PANTHER" id="PTHR45681:SF6">
    <property type="entry name" value="POLYKETIDE SYNTHASE 37"/>
    <property type="match status" value="1"/>
</dbReference>
<accession>A0A6P4ZRJ9</accession>
<dbReference type="GO" id="GO:0031177">
    <property type="term" value="F:phosphopantetheine binding"/>
    <property type="evidence" value="ECO:0007669"/>
    <property type="project" value="InterPro"/>
</dbReference>
<dbReference type="Gene3D" id="1.10.1200.10">
    <property type="entry name" value="ACP-like"/>
    <property type="match status" value="1"/>
</dbReference>
<dbReference type="InterPro" id="IPR036291">
    <property type="entry name" value="NAD(P)-bd_dom_sf"/>
</dbReference>
<dbReference type="InterPro" id="IPR009081">
    <property type="entry name" value="PP-bd_ACP"/>
</dbReference>
<proteinExistence type="predicted"/>
<reference evidence="6" key="1">
    <citation type="submission" date="2025-08" db="UniProtKB">
        <authorList>
            <consortium name="RefSeq"/>
        </authorList>
    </citation>
    <scope>IDENTIFICATION</scope>
    <source>
        <tissue evidence="6">Gonad</tissue>
    </source>
</reference>
<name>A0A6P4ZRJ9_BRABE</name>
<dbReference type="RefSeq" id="XP_019636724.1">
    <property type="nucleotide sequence ID" value="XM_019781165.1"/>
</dbReference>
<keyword evidence="1" id="KW-0596">Phosphopantetheine</keyword>
<dbReference type="KEGG" id="bbel:109479237"/>
<dbReference type="Gene3D" id="3.40.50.720">
    <property type="entry name" value="NAD(P)-binding Rossmann-like Domain"/>
    <property type="match status" value="1"/>
</dbReference>
<gene>
    <name evidence="6" type="primary">LOC109479237</name>
</gene>
<dbReference type="SMART" id="SM00822">
    <property type="entry name" value="PKS_KR"/>
    <property type="match status" value="1"/>
</dbReference>
<dbReference type="AlphaFoldDB" id="A0A6P4ZRJ9"/>
<keyword evidence="3" id="KW-0808">Transferase</keyword>
<dbReference type="GO" id="GO:0016740">
    <property type="term" value="F:transferase activity"/>
    <property type="evidence" value="ECO:0007669"/>
    <property type="project" value="UniProtKB-KW"/>
</dbReference>
<dbReference type="InterPro" id="IPR036736">
    <property type="entry name" value="ACP-like_sf"/>
</dbReference>
<organism evidence="5 6">
    <name type="scientific">Branchiostoma belcheri</name>
    <name type="common">Amphioxus</name>
    <dbReference type="NCBI Taxonomy" id="7741"/>
    <lineage>
        <taxon>Eukaryota</taxon>
        <taxon>Metazoa</taxon>
        <taxon>Chordata</taxon>
        <taxon>Cephalochordata</taxon>
        <taxon>Leptocardii</taxon>
        <taxon>Amphioxiformes</taxon>
        <taxon>Branchiostomatidae</taxon>
        <taxon>Branchiostoma</taxon>
    </lineage>
</organism>
<keyword evidence="5" id="KW-1185">Reference proteome</keyword>
<dbReference type="SMART" id="SM00823">
    <property type="entry name" value="PKS_PP"/>
    <property type="match status" value="1"/>
</dbReference>
<dbReference type="OrthoDB" id="329835at2759"/>
<dbReference type="InterPro" id="IPR020806">
    <property type="entry name" value="PKS_PP-bd"/>
</dbReference>
<sequence length="300" mass="32882">MESKGGKVYTYEVDVSNKTSLTNVLNHLRADTSVPALKGIFHLAAVIDDANVLDVKDSQLEKSLAAKAWGALHLHELTQDDDLDIFFLLSSVTAAWGNPEQCGYVAANSILDALAEHRHWRGLPALSLQLGAVRGVGILEGNTKAAKIVTGKGMLTLHIDEYLQMLPRLLKARDTPVVTLANMDWSKCIQFSYPTSMKFRHLAVVKNKEKSVDADLNEDDLREQVLEQLGQILCMPSSQIDPDQPMINYGVDSLMAVDIVNWMNKNFDLSVSQLDILGGMTTTTLVGKAVVGEVALPLRT</sequence>
<evidence type="ECO:0000313" key="5">
    <source>
        <dbReference type="Proteomes" id="UP000515135"/>
    </source>
</evidence>
<evidence type="ECO:0000259" key="4">
    <source>
        <dbReference type="PROSITE" id="PS50075"/>
    </source>
</evidence>
<dbReference type="SUPFAM" id="SSF47336">
    <property type="entry name" value="ACP-like"/>
    <property type="match status" value="1"/>
</dbReference>
<dbReference type="GeneID" id="109479237"/>